<evidence type="ECO:0000313" key="2">
    <source>
        <dbReference type="EMBL" id="ETO07470.1"/>
    </source>
</evidence>
<dbReference type="EMBL" id="ASPP01026133">
    <property type="protein sequence ID" value="ETO07470.1"/>
    <property type="molecule type" value="Genomic_DNA"/>
</dbReference>
<protein>
    <submittedName>
        <fullName evidence="2">Uncharacterized protein</fullName>
    </submittedName>
</protein>
<sequence>KIVKAKTTIKKNPKKKRQNYESTDDDDSIDDDGNDKKKKKRPSDSERDSDSDSDSDRLTKNKGASKKRKRESESEDNKPIDPEWDRIFPIDETKDPEPLALTNSNEVEQIAMKGELKMKKAIECIQVHSRLAVFKDDFKYKDQVDSEIKTYCLNLQQAAVEIFKTY</sequence>
<feature type="region of interest" description="Disordered" evidence="1">
    <location>
        <begin position="1"/>
        <end position="99"/>
    </location>
</feature>
<feature type="compositionally biased region" description="Basic residues" evidence="1">
    <location>
        <begin position="1"/>
        <end position="17"/>
    </location>
</feature>
<feature type="non-terminal residue" evidence="2">
    <location>
        <position position="1"/>
    </location>
</feature>
<feature type="compositionally biased region" description="Acidic residues" evidence="1">
    <location>
        <begin position="22"/>
        <end position="33"/>
    </location>
</feature>
<gene>
    <name evidence="2" type="ORF">RFI_29922</name>
</gene>
<accession>X6M369</accession>
<reference evidence="2 3" key="1">
    <citation type="journal article" date="2013" name="Curr. Biol.">
        <title>The Genome of the Foraminiferan Reticulomyxa filosa.</title>
        <authorList>
            <person name="Glockner G."/>
            <person name="Hulsmann N."/>
            <person name="Schleicher M."/>
            <person name="Noegel A.A."/>
            <person name="Eichinger L."/>
            <person name="Gallinger C."/>
            <person name="Pawlowski J."/>
            <person name="Sierra R."/>
            <person name="Euteneuer U."/>
            <person name="Pillet L."/>
            <person name="Moustafa A."/>
            <person name="Platzer M."/>
            <person name="Groth M."/>
            <person name="Szafranski K."/>
            <person name="Schliwa M."/>
        </authorList>
    </citation>
    <scope>NUCLEOTIDE SEQUENCE [LARGE SCALE GENOMIC DNA]</scope>
</reference>
<evidence type="ECO:0000313" key="3">
    <source>
        <dbReference type="Proteomes" id="UP000023152"/>
    </source>
</evidence>
<dbReference type="Proteomes" id="UP000023152">
    <property type="component" value="Unassembled WGS sequence"/>
</dbReference>
<name>X6M369_RETFI</name>
<dbReference type="AlphaFoldDB" id="X6M369"/>
<feature type="compositionally biased region" description="Basic and acidic residues" evidence="1">
    <location>
        <begin position="70"/>
        <end position="97"/>
    </location>
</feature>
<keyword evidence="3" id="KW-1185">Reference proteome</keyword>
<evidence type="ECO:0000256" key="1">
    <source>
        <dbReference type="SAM" id="MobiDB-lite"/>
    </source>
</evidence>
<proteinExistence type="predicted"/>
<comment type="caution">
    <text evidence="2">The sequence shown here is derived from an EMBL/GenBank/DDBJ whole genome shotgun (WGS) entry which is preliminary data.</text>
</comment>
<feature type="non-terminal residue" evidence="2">
    <location>
        <position position="166"/>
    </location>
</feature>
<organism evidence="2 3">
    <name type="scientific">Reticulomyxa filosa</name>
    <dbReference type="NCBI Taxonomy" id="46433"/>
    <lineage>
        <taxon>Eukaryota</taxon>
        <taxon>Sar</taxon>
        <taxon>Rhizaria</taxon>
        <taxon>Retaria</taxon>
        <taxon>Foraminifera</taxon>
        <taxon>Monothalamids</taxon>
        <taxon>Reticulomyxidae</taxon>
        <taxon>Reticulomyxa</taxon>
    </lineage>
</organism>
<feature type="compositionally biased region" description="Basic and acidic residues" evidence="1">
    <location>
        <begin position="42"/>
        <end position="59"/>
    </location>
</feature>